<dbReference type="Gene3D" id="3.40.50.150">
    <property type="entry name" value="Vaccinia Virus protein VP39"/>
    <property type="match status" value="1"/>
</dbReference>
<protein>
    <recommendedName>
        <fullName evidence="4">Methyltransferase type 11 domain-containing protein</fullName>
    </recommendedName>
</protein>
<name>A0A645FD21_9ZZZZ</name>
<evidence type="ECO:0000256" key="1">
    <source>
        <dbReference type="ARBA" id="ARBA00008361"/>
    </source>
</evidence>
<keyword evidence="2" id="KW-0489">Methyltransferase</keyword>
<evidence type="ECO:0000259" key="4">
    <source>
        <dbReference type="Pfam" id="PF08241"/>
    </source>
</evidence>
<feature type="domain" description="Methyltransferase type 11" evidence="4">
    <location>
        <begin position="4"/>
        <end position="93"/>
    </location>
</feature>
<dbReference type="SUPFAM" id="SSF53335">
    <property type="entry name" value="S-adenosyl-L-methionine-dependent methyltransferases"/>
    <property type="match status" value="1"/>
</dbReference>
<dbReference type="GO" id="GO:0008757">
    <property type="term" value="F:S-adenosylmethionine-dependent methyltransferase activity"/>
    <property type="evidence" value="ECO:0007669"/>
    <property type="project" value="InterPro"/>
</dbReference>
<accession>A0A645FD21</accession>
<dbReference type="InterPro" id="IPR051052">
    <property type="entry name" value="Diverse_substrate_MTase"/>
</dbReference>
<comment type="similarity">
    <text evidence="1">Belongs to the methyltransferase superfamily.</text>
</comment>
<dbReference type="InterPro" id="IPR029063">
    <property type="entry name" value="SAM-dependent_MTases_sf"/>
</dbReference>
<keyword evidence="3" id="KW-0808">Transferase</keyword>
<sequence>MIAEIGAGTGKLTLPLARLGYRIFAIEPNEDMRAQLLIAISSLPNVAVLDATAEKTTLPAQCADAIICAQALHWFDPGTFRAECLRIGKADAVAIAVYNNAPGADDTSHSKTSTDAFFHSPTLKEFPNTVYYSREDWLAYMTSHSHDPLPDTEEYHTHIEKMNQFFDAESEDGVLAKHLSTCVYSENVLEL</sequence>
<proteinExistence type="inferred from homology"/>
<dbReference type="EMBL" id="VSSQ01058611">
    <property type="protein sequence ID" value="MPN12285.1"/>
    <property type="molecule type" value="Genomic_DNA"/>
</dbReference>
<evidence type="ECO:0000256" key="2">
    <source>
        <dbReference type="ARBA" id="ARBA00022603"/>
    </source>
</evidence>
<gene>
    <name evidence="5" type="ORF">SDC9_159601</name>
</gene>
<dbReference type="CDD" id="cd02440">
    <property type="entry name" value="AdoMet_MTases"/>
    <property type="match status" value="1"/>
</dbReference>
<evidence type="ECO:0000313" key="5">
    <source>
        <dbReference type="EMBL" id="MPN12285.1"/>
    </source>
</evidence>
<dbReference type="Pfam" id="PF08241">
    <property type="entry name" value="Methyltransf_11"/>
    <property type="match status" value="1"/>
</dbReference>
<comment type="caution">
    <text evidence="5">The sequence shown here is derived from an EMBL/GenBank/DDBJ whole genome shotgun (WGS) entry which is preliminary data.</text>
</comment>
<dbReference type="GO" id="GO:0032259">
    <property type="term" value="P:methylation"/>
    <property type="evidence" value="ECO:0007669"/>
    <property type="project" value="UniProtKB-KW"/>
</dbReference>
<organism evidence="5">
    <name type="scientific">bioreactor metagenome</name>
    <dbReference type="NCBI Taxonomy" id="1076179"/>
    <lineage>
        <taxon>unclassified sequences</taxon>
        <taxon>metagenomes</taxon>
        <taxon>ecological metagenomes</taxon>
    </lineage>
</organism>
<reference evidence="5" key="1">
    <citation type="submission" date="2019-08" db="EMBL/GenBank/DDBJ databases">
        <authorList>
            <person name="Kucharzyk K."/>
            <person name="Murdoch R.W."/>
            <person name="Higgins S."/>
            <person name="Loffler F."/>
        </authorList>
    </citation>
    <scope>NUCLEOTIDE SEQUENCE</scope>
</reference>
<dbReference type="AlphaFoldDB" id="A0A645FD21"/>
<dbReference type="PANTHER" id="PTHR44942">
    <property type="entry name" value="METHYLTRANSF_11 DOMAIN-CONTAINING PROTEIN"/>
    <property type="match status" value="1"/>
</dbReference>
<evidence type="ECO:0000256" key="3">
    <source>
        <dbReference type="ARBA" id="ARBA00022679"/>
    </source>
</evidence>
<dbReference type="PANTHER" id="PTHR44942:SF4">
    <property type="entry name" value="METHYLTRANSFERASE TYPE 11 DOMAIN-CONTAINING PROTEIN"/>
    <property type="match status" value="1"/>
</dbReference>
<dbReference type="InterPro" id="IPR013216">
    <property type="entry name" value="Methyltransf_11"/>
</dbReference>